<comment type="catalytic activity">
    <reaction evidence="5 6">
        <text>Release of N-terminal amino acids, preferentially methionine, from peptides and arylamides.</text>
        <dbReference type="EC" id="3.4.11.18"/>
    </reaction>
</comment>
<dbReference type="EMBL" id="CAWYQH010000068">
    <property type="protein sequence ID" value="CAK8680075.1"/>
    <property type="molecule type" value="Genomic_DNA"/>
</dbReference>
<keyword evidence="9" id="KW-1185">Reference proteome</keyword>
<dbReference type="Proteomes" id="UP001642483">
    <property type="component" value="Unassembled WGS sequence"/>
</dbReference>
<feature type="binding site" evidence="5">
    <location>
        <position position="293"/>
    </location>
    <ligand>
        <name>a divalent metal cation</name>
        <dbReference type="ChEBI" id="CHEBI:60240"/>
        <label>2</label>
        <note>catalytic</note>
    </ligand>
</feature>
<dbReference type="EC" id="3.4.11.18" evidence="6"/>
<dbReference type="NCBIfam" id="TIGR00500">
    <property type="entry name" value="met_pdase_I"/>
    <property type="match status" value="1"/>
</dbReference>
<comment type="caution">
    <text evidence="8">The sequence shown here is derived from an EMBL/GenBank/DDBJ whole genome shotgun (WGS) entry which is preliminary data.</text>
</comment>
<evidence type="ECO:0000256" key="2">
    <source>
        <dbReference type="ARBA" id="ARBA00022670"/>
    </source>
</evidence>
<evidence type="ECO:0000313" key="8">
    <source>
        <dbReference type="EMBL" id="CAK8680075.1"/>
    </source>
</evidence>
<dbReference type="HAMAP" id="MF_01974">
    <property type="entry name" value="MetAP_1"/>
    <property type="match status" value="1"/>
</dbReference>
<comment type="cofactor">
    <cofactor evidence="5">
        <name>Co(2+)</name>
        <dbReference type="ChEBI" id="CHEBI:48828"/>
    </cofactor>
    <cofactor evidence="5">
        <name>Zn(2+)</name>
        <dbReference type="ChEBI" id="CHEBI:29105"/>
    </cofactor>
    <cofactor evidence="5">
        <name>Mn(2+)</name>
        <dbReference type="ChEBI" id="CHEBI:29035"/>
    </cofactor>
    <cofactor evidence="5">
        <name>Fe(2+)</name>
        <dbReference type="ChEBI" id="CHEBI:29033"/>
    </cofactor>
    <text evidence="5">Binds 2 divalent metal cations per subunit. Has a high-affinity and a low affinity metal-binding site. The true nature of the physiological cofactor is under debate. The enzyme is active with cobalt, zinc, manganese or divalent iron ions. Most likely, methionine aminopeptidases function as mononuclear Fe(2+)-metalloproteases under physiological conditions, and the catalytically relevant metal-binding site has been assigned to the histidine-containing high-affinity site.</text>
</comment>
<keyword evidence="1 5" id="KW-0031">Aminopeptidase</keyword>
<evidence type="ECO:0000256" key="6">
    <source>
        <dbReference type="RuleBase" id="RU003653"/>
    </source>
</evidence>
<reference evidence="8 9" key="1">
    <citation type="submission" date="2024-02" db="EMBL/GenBank/DDBJ databases">
        <authorList>
            <person name="Daric V."/>
            <person name="Darras S."/>
        </authorList>
    </citation>
    <scope>NUCLEOTIDE SEQUENCE [LARGE SCALE GENOMIC DNA]</scope>
</reference>
<dbReference type="InterPro" id="IPR000994">
    <property type="entry name" value="Pept_M24"/>
</dbReference>
<dbReference type="PROSITE" id="PS00680">
    <property type="entry name" value="MAP_1"/>
    <property type="match status" value="1"/>
</dbReference>
<protein>
    <recommendedName>
        <fullName evidence="6">Methionine aminopeptidase</fullName>
        <ecNumber evidence="6">3.4.11.18</ecNumber>
    </recommendedName>
</protein>
<feature type="binding site" evidence="5">
    <location>
        <position position="165"/>
    </location>
    <ligand>
        <name>a divalent metal cation</name>
        <dbReference type="ChEBI" id="CHEBI:60240"/>
        <label>2</label>
        <note>catalytic</note>
    </ligand>
</feature>
<organism evidence="8 9">
    <name type="scientific">Clavelina lepadiformis</name>
    <name type="common">Light-bulb sea squirt</name>
    <name type="synonym">Ascidia lepadiformis</name>
    <dbReference type="NCBI Taxonomy" id="159417"/>
    <lineage>
        <taxon>Eukaryota</taxon>
        <taxon>Metazoa</taxon>
        <taxon>Chordata</taxon>
        <taxon>Tunicata</taxon>
        <taxon>Ascidiacea</taxon>
        <taxon>Aplousobranchia</taxon>
        <taxon>Clavelinidae</taxon>
        <taxon>Clavelina</taxon>
    </lineage>
</organism>
<comment type="similarity">
    <text evidence="5">Belongs to the peptidase M24A family. Methionine aminopeptidase type 1 subfamily.</text>
</comment>
<dbReference type="SUPFAM" id="SSF55920">
    <property type="entry name" value="Creatinase/aminopeptidase"/>
    <property type="match status" value="1"/>
</dbReference>
<dbReference type="PRINTS" id="PR00599">
    <property type="entry name" value="MAPEPTIDASE"/>
</dbReference>
<evidence type="ECO:0000259" key="7">
    <source>
        <dbReference type="Pfam" id="PF00557"/>
    </source>
</evidence>
<evidence type="ECO:0000256" key="5">
    <source>
        <dbReference type="HAMAP-Rule" id="MF_03174"/>
    </source>
</evidence>
<keyword evidence="2 5" id="KW-0645">Protease</keyword>
<feature type="binding site" evidence="5">
    <location>
        <position position="228"/>
    </location>
    <ligand>
        <name>a divalent metal cation</name>
        <dbReference type="ChEBI" id="CHEBI:60240"/>
        <label>2</label>
        <note>catalytic</note>
    </ligand>
</feature>
<dbReference type="Gene3D" id="3.90.230.10">
    <property type="entry name" value="Creatinase/methionine aminopeptidase superfamily"/>
    <property type="match status" value="1"/>
</dbReference>
<feature type="binding site" evidence="5">
    <location>
        <position position="262"/>
    </location>
    <ligand>
        <name>a divalent metal cation</name>
        <dbReference type="ChEBI" id="CHEBI:60240"/>
        <label>2</label>
        <note>catalytic</note>
    </ligand>
</feature>
<keyword evidence="4 5" id="KW-0378">Hydrolase</keyword>
<feature type="binding site" evidence="5">
    <location>
        <position position="154"/>
    </location>
    <ligand>
        <name>a divalent metal cation</name>
        <dbReference type="ChEBI" id="CHEBI:60240"/>
        <label>1</label>
    </ligand>
</feature>
<feature type="binding site" evidence="5">
    <location>
        <position position="165"/>
    </location>
    <ligand>
        <name>a divalent metal cation</name>
        <dbReference type="ChEBI" id="CHEBI:60240"/>
        <label>1</label>
    </ligand>
</feature>
<name>A0ABP0FK81_CLALP</name>
<dbReference type="Pfam" id="PF00557">
    <property type="entry name" value="Peptidase_M24"/>
    <property type="match status" value="1"/>
</dbReference>
<dbReference type="InterPro" id="IPR036005">
    <property type="entry name" value="Creatinase/aminopeptidase-like"/>
</dbReference>
<sequence>MRFSLSCANMWNSIKIFFQQHARSHKLVYPGTVSRTLPIPDHIQRPDYSWKTLKEQRKCSAIEIKNQQQIAHMKMAGSVARHVLNLAKSHVQPGVTTEAIDRLVHEEILSNGAYPSPLHYKGFPKSCCTSVNNVVCHGIPDDRQLSNGDIINVDVTVYYKGCHGDTSDTFAVGEIDDSAKHLIATTQECLRLAIKNCAPGASFKVIGELIEDHAAKNGFSVCRDYIGHGIGSYFHGPPNVWHVRTPRTEQRLMESGMTFTIEPILIEGSAKTKVLADGWTVVTKDGSRSAQAEHTVLVTDLGSAILT</sequence>
<proteinExistence type="inferred from homology"/>
<comment type="function">
    <text evidence="6">Cotranslationally removes the N-terminal methionine from nascent proteins. The N-terminal methionine is often cleaved when the second residue in the primary sequence is small and uncharged (Met-Ala-, Cys, Gly, Pro, Ser, Thr, or Val).</text>
</comment>
<dbReference type="PANTHER" id="PTHR43330">
    <property type="entry name" value="METHIONINE AMINOPEPTIDASE"/>
    <property type="match status" value="1"/>
</dbReference>
<feature type="binding site" evidence="5">
    <location>
        <position position="293"/>
    </location>
    <ligand>
        <name>a divalent metal cation</name>
        <dbReference type="ChEBI" id="CHEBI:60240"/>
        <label>1</label>
    </ligand>
</feature>
<dbReference type="CDD" id="cd01086">
    <property type="entry name" value="MetAP1"/>
    <property type="match status" value="1"/>
</dbReference>
<evidence type="ECO:0000313" key="9">
    <source>
        <dbReference type="Proteomes" id="UP001642483"/>
    </source>
</evidence>
<dbReference type="PANTHER" id="PTHR43330:SF8">
    <property type="entry name" value="METHIONINE AMINOPEPTIDASE 1D, MITOCHONDRIAL"/>
    <property type="match status" value="1"/>
</dbReference>
<feature type="binding site" evidence="5">
    <location>
        <position position="235"/>
    </location>
    <ligand>
        <name>substrate</name>
    </ligand>
</feature>
<keyword evidence="3 5" id="KW-0479">Metal-binding</keyword>
<evidence type="ECO:0000256" key="4">
    <source>
        <dbReference type="ARBA" id="ARBA00022801"/>
    </source>
</evidence>
<evidence type="ECO:0000256" key="3">
    <source>
        <dbReference type="ARBA" id="ARBA00022723"/>
    </source>
</evidence>
<accession>A0ABP0FK81</accession>
<dbReference type="InterPro" id="IPR001714">
    <property type="entry name" value="Pept_M24_MAP"/>
</dbReference>
<dbReference type="InterPro" id="IPR002467">
    <property type="entry name" value="Pept_M24A_MAP1"/>
</dbReference>
<evidence type="ECO:0000256" key="1">
    <source>
        <dbReference type="ARBA" id="ARBA00022438"/>
    </source>
</evidence>
<feature type="binding site" evidence="5">
    <location>
        <position position="137"/>
    </location>
    <ligand>
        <name>substrate</name>
    </ligand>
</feature>
<gene>
    <name evidence="8" type="ORF">CVLEPA_LOCUS10362</name>
</gene>
<feature type="domain" description="Peptidase M24" evidence="7">
    <location>
        <begin position="72"/>
        <end position="300"/>
    </location>
</feature>